<organism evidence="2 3">
    <name type="scientific">Microvenator marinus</name>
    <dbReference type="NCBI Taxonomy" id="2600177"/>
    <lineage>
        <taxon>Bacteria</taxon>
        <taxon>Deltaproteobacteria</taxon>
        <taxon>Bradymonadales</taxon>
        <taxon>Microvenatoraceae</taxon>
        <taxon>Microvenator</taxon>
    </lineage>
</organism>
<dbReference type="RefSeq" id="WP_146959742.1">
    <property type="nucleotide sequence ID" value="NZ_CP042467.1"/>
</dbReference>
<proteinExistence type="predicted"/>
<dbReference type="OrthoDB" id="5494181at2"/>
<reference evidence="2 3" key="1">
    <citation type="submission" date="2019-08" db="EMBL/GenBank/DDBJ databases">
        <authorList>
            <person name="Liang Q."/>
        </authorList>
    </citation>
    <scope>NUCLEOTIDE SEQUENCE [LARGE SCALE GENOMIC DNA]</scope>
    <source>
        <strain evidence="2 3">V1718</strain>
    </source>
</reference>
<evidence type="ECO:0000256" key="1">
    <source>
        <dbReference type="SAM" id="MobiDB-lite"/>
    </source>
</evidence>
<protein>
    <recommendedName>
        <fullName evidence="4">Lipoprotein</fullName>
    </recommendedName>
</protein>
<name>A0A5B8XQN5_9DELT</name>
<dbReference type="KEGG" id="bbae:FRD01_11485"/>
<feature type="region of interest" description="Disordered" evidence="1">
    <location>
        <begin position="294"/>
        <end position="318"/>
    </location>
</feature>
<accession>A0A5B8XQN5</accession>
<dbReference type="AlphaFoldDB" id="A0A5B8XQN5"/>
<keyword evidence="3" id="KW-1185">Reference proteome</keyword>
<dbReference type="PROSITE" id="PS51257">
    <property type="entry name" value="PROKAR_LIPOPROTEIN"/>
    <property type="match status" value="1"/>
</dbReference>
<dbReference type="EMBL" id="CP042467">
    <property type="protein sequence ID" value="QED27845.1"/>
    <property type="molecule type" value="Genomic_DNA"/>
</dbReference>
<dbReference type="Proteomes" id="UP000321595">
    <property type="component" value="Chromosome"/>
</dbReference>
<gene>
    <name evidence="2" type="ORF">FRD01_11485</name>
</gene>
<sequence length="318" mass="35573">MRDLARWMGVMACVGLIGCTSNEEKILKVIQPQIDACKASQDDFAEVETVDGKVQILTDACRMPLEGPVLVDEFHARANTGPYFWIVNLSKEHSIWTLNEVVYDPVHVAKREMEAKGATDESLAKADSMFAEAEKAMPENEWIRVSRVNNALRLRGMVRGKDTENPGGLGDAQPIVDQNLEWAKDKPEAHAKILLAVIEHYGDYYGRLESSAENLGSRDDWYRASIEQAQKDGDKETVQEYTAELEKQIAERPAERQKLVDRMGEIFDSRCKYIGQLKADGIEDATLKERVSNLSANAKCSPDARPKVEDYGEAPAPE</sequence>
<evidence type="ECO:0008006" key="4">
    <source>
        <dbReference type="Google" id="ProtNLM"/>
    </source>
</evidence>
<evidence type="ECO:0000313" key="3">
    <source>
        <dbReference type="Proteomes" id="UP000321595"/>
    </source>
</evidence>
<evidence type="ECO:0000313" key="2">
    <source>
        <dbReference type="EMBL" id="QED27845.1"/>
    </source>
</evidence>